<evidence type="ECO:0000313" key="3">
    <source>
        <dbReference type="Proteomes" id="UP000671828"/>
    </source>
</evidence>
<reference evidence="2" key="1">
    <citation type="submission" date="2021-04" db="EMBL/GenBank/DDBJ databases">
        <title>Saccharothrix algeriensis WGS.</title>
        <authorList>
            <person name="Stuskova K."/>
            <person name="Hakalova E."/>
            <person name="Tebbal A.B."/>
            <person name="Eichmeier A."/>
        </authorList>
    </citation>
    <scope>NUCLEOTIDE SEQUENCE</scope>
    <source>
        <strain evidence="2">NRRL B-24137</strain>
    </source>
</reference>
<evidence type="ECO:0000313" key="2">
    <source>
        <dbReference type="EMBL" id="QTR04748.1"/>
    </source>
</evidence>
<keyword evidence="1" id="KW-0472">Membrane</keyword>
<organism evidence="2 3">
    <name type="scientific">Saccharothrix algeriensis</name>
    <dbReference type="NCBI Taxonomy" id="173560"/>
    <lineage>
        <taxon>Bacteria</taxon>
        <taxon>Bacillati</taxon>
        <taxon>Actinomycetota</taxon>
        <taxon>Actinomycetes</taxon>
        <taxon>Pseudonocardiales</taxon>
        <taxon>Pseudonocardiaceae</taxon>
        <taxon>Saccharothrix</taxon>
    </lineage>
</organism>
<dbReference type="EMBL" id="CP072788">
    <property type="protein sequence ID" value="QTR04748.1"/>
    <property type="molecule type" value="Genomic_DNA"/>
</dbReference>
<dbReference type="AlphaFoldDB" id="A0A8T8I2C5"/>
<gene>
    <name evidence="2" type="ORF">J7S33_08000</name>
</gene>
<evidence type="ECO:0000256" key="1">
    <source>
        <dbReference type="SAM" id="Phobius"/>
    </source>
</evidence>
<proteinExistence type="predicted"/>
<feature type="transmembrane region" description="Helical" evidence="1">
    <location>
        <begin position="60"/>
        <end position="78"/>
    </location>
</feature>
<protein>
    <submittedName>
        <fullName evidence="2">Uncharacterized protein</fullName>
    </submittedName>
</protein>
<name>A0A8T8I2C5_9PSEU</name>
<dbReference type="Proteomes" id="UP000671828">
    <property type="component" value="Chromosome"/>
</dbReference>
<feature type="transmembrane region" description="Helical" evidence="1">
    <location>
        <begin position="28"/>
        <end position="48"/>
    </location>
</feature>
<accession>A0A8T8I2C5</accession>
<sequence>MSTIVQALGDGAVVAKRNLIKVKRVPDLLVASTLAPIMFVLLFSYVFGGSIDIPGMDYREFLMAGIFAQTMVFGATITG</sequence>
<keyword evidence="1" id="KW-0812">Transmembrane</keyword>
<keyword evidence="1" id="KW-1133">Transmembrane helix</keyword>